<name>A0A1Y3PCI4_9PSED</name>
<sequence length="115" mass="12538">MGQKVAGTCYIKVDGEQLVITGAVEVPMSRVKRETVVVGYFKENEVTPFIKVDAIRTVDFPRAKIETGTNMTVTAEFNDGTTYVLSGAYAVDDMTSTSEDGKVSLKFEGISGDWQ</sequence>
<keyword evidence="2" id="KW-1185">Reference proteome</keyword>
<dbReference type="Pfam" id="PF10618">
    <property type="entry name" value="Tail_tube"/>
    <property type="match status" value="1"/>
</dbReference>
<dbReference type="RefSeq" id="WP_087264743.1">
    <property type="nucleotide sequence ID" value="NZ_CP167995.1"/>
</dbReference>
<gene>
    <name evidence="1" type="ORF">AUC60_03695</name>
</gene>
<organism evidence="1 2">
    <name type="scientific">Pseudomonas caspiana</name>
    <dbReference type="NCBI Taxonomy" id="1451454"/>
    <lineage>
        <taxon>Bacteria</taxon>
        <taxon>Pseudomonadati</taxon>
        <taxon>Pseudomonadota</taxon>
        <taxon>Gammaproteobacteria</taxon>
        <taxon>Pseudomonadales</taxon>
        <taxon>Pseudomonadaceae</taxon>
        <taxon>Pseudomonas</taxon>
    </lineage>
</organism>
<evidence type="ECO:0000313" key="1">
    <source>
        <dbReference type="EMBL" id="OUM75313.1"/>
    </source>
</evidence>
<comment type="caution">
    <text evidence="1">The sequence shown here is derived from an EMBL/GenBank/DDBJ whole genome shotgun (WGS) entry which is preliminary data.</text>
</comment>
<dbReference type="Proteomes" id="UP000195440">
    <property type="component" value="Unassembled WGS sequence"/>
</dbReference>
<dbReference type="EMBL" id="LOHF01000002">
    <property type="protein sequence ID" value="OUM75313.1"/>
    <property type="molecule type" value="Genomic_DNA"/>
</dbReference>
<accession>A0A1Y3PCI4</accession>
<dbReference type="AlphaFoldDB" id="A0A1Y3PCI4"/>
<dbReference type="InterPro" id="IPR019596">
    <property type="entry name" value="Phage_Mu_GpM_tail_tub"/>
</dbReference>
<proteinExistence type="predicted"/>
<evidence type="ECO:0000313" key="2">
    <source>
        <dbReference type="Proteomes" id="UP000195440"/>
    </source>
</evidence>
<protein>
    <submittedName>
        <fullName evidence="1">Phage tail protein</fullName>
    </submittedName>
</protein>
<dbReference type="OrthoDB" id="8688567at2"/>
<reference evidence="1 2" key="1">
    <citation type="journal article" date="2017" name="Syst. Appl. Microbiol.">
        <title>Pseudomonas caspiana sp. nov., a citrus pathogen in the Pseudomonas syringae phylogenetic group.</title>
        <authorList>
            <person name="Busquets A."/>
            <person name="Gomila M."/>
            <person name="Beiki F."/>
            <person name="Mulet M."/>
            <person name="Rahimian H."/>
            <person name="Garcia-Valdes E."/>
            <person name="Lalucat J."/>
        </authorList>
    </citation>
    <scope>NUCLEOTIDE SEQUENCE [LARGE SCALE GENOMIC DNA]</scope>
    <source>
        <strain evidence="1 2">FBF102</strain>
    </source>
</reference>